<keyword evidence="1" id="KW-1133">Transmembrane helix</keyword>
<feature type="transmembrane region" description="Helical" evidence="1">
    <location>
        <begin position="97"/>
        <end position="116"/>
    </location>
</feature>
<proteinExistence type="predicted"/>
<feature type="transmembrane region" description="Helical" evidence="1">
    <location>
        <begin position="66"/>
        <end position="85"/>
    </location>
</feature>
<dbReference type="AlphaFoldDB" id="A0A2W5N7K4"/>
<evidence type="ECO:0000256" key="1">
    <source>
        <dbReference type="SAM" id="Phobius"/>
    </source>
</evidence>
<feature type="transmembrane region" description="Helical" evidence="1">
    <location>
        <begin position="29"/>
        <end position="46"/>
    </location>
</feature>
<evidence type="ECO:0000313" key="2">
    <source>
        <dbReference type="EMBL" id="PZQ46725.1"/>
    </source>
</evidence>
<comment type="caution">
    <text evidence="2">The sequence shown here is derived from an EMBL/GenBank/DDBJ whole genome shotgun (WGS) entry which is preliminary data.</text>
</comment>
<accession>A0A2W5N7K4</accession>
<keyword evidence="1" id="KW-0472">Membrane</keyword>
<gene>
    <name evidence="2" type="ORF">DI551_04540</name>
</gene>
<evidence type="ECO:0000313" key="3">
    <source>
        <dbReference type="Proteomes" id="UP000249417"/>
    </source>
</evidence>
<keyword evidence="1" id="KW-0812">Transmembrane</keyword>
<name>A0A2W5N7K4_9BACT</name>
<dbReference type="Proteomes" id="UP000249417">
    <property type="component" value="Unassembled WGS sequence"/>
</dbReference>
<organism evidence="2 3">
    <name type="scientific">Micavibrio aeruginosavorus</name>
    <dbReference type="NCBI Taxonomy" id="349221"/>
    <lineage>
        <taxon>Bacteria</taxon>
        <taxon>Pseudomonadati</taxon>
        <taxon>Bdellovibrionota</taxon>
        <taxon>Bdellovibrionia</taxon>
        <taxon>Bdellovibrionales</taxon>
        <taxon>Pseudobdellovibrionaceae</taxon>
        <taxon>Micavibrio</taxon>
    </lineage>
</organism>
<dbReference type="EMBL" id="QFQB01000022">
    <property type="protein sequence ID" value="PZQ46725.1"/>
    <property type="molecule type" value="Genomic_DNA"/>
</dbReference>
<sequence>MTLAQIFYQWIDLFWVPVALLTVEKGKRLFTCGFVLSCVLLLRLQVELLQQIGMPNGFFGWLGADIFLHGVITYGAFVAFFFIFSHFSQGSDKSVHMAASITILIAAFCVSSFIMLL</sequence>
<reference evidence="2 3" key="1">
    <citation type="submission" date="2017-08" db="EMBL/GenBank/DDBJ databases">
        <title>Infants hospitalized years apart are colonized by the same room-sourced microbial strains.</title>
        <authorList>
            <person name="Brooks B."/>
            <person name="Olm M.R."/>
            <person name="Firek B.A."/>
            <person name="Baker R."/>
            <person name="Thomas B.C."/>
            <person name="Morowitz M.J."/>
            <person name="Banfield J.F."/>
        </authorList>
    </citation>
    <scope>NUCLEOTIDE SEQUENCE [LARGE SCALE GENOMIC DNA]</scope>
    <source>
        <strain evidence="2">S2_005_002_R2_29</strain>
    </source>
</reference>
<protein>
    <submittedName>
        <fullName evidence="2">Uncharacterized protein</fullName>
    </submittedName>
</protein>